<feature type="domain" description="Transposase for insertion sequence element IS21-like C-terminal" evidence="1">
    <location>
        <begin position="309"/>
        <end position="379"/>
    </location>
</feature>
<dbReference type="Proteomes" id="UP000252187">
    <property type="component" value="Unassembled WGS sequence"/>
</dbReference>
<evidence type="ECO:0000313" key="3">
    <source>
        <dbReference type="Proteomes" id="UP000252187"/>
    </source>
</evidence>
<evidence type="ECO:0000259" key="1">
    <source>
        <dbReference type="Pfam" id="PF22483"/>
    </source>
</evidence>
<dbReference type="AlphaFoldDB" id="A0A365PCM3"/>
<dbReference type="Pfam" id="PF22483">
    <property type="entry name" value="Mu-transpos_C_2"/>
    <property type="match status" value="1"/>
</dbReference>
<dbReference type="NCBIfam" id="NF033546">
    <property type="entry name" value="transpos_IS21"/>
    <property type="match status" value="1"/>
</dbReference>
<dbReference type="PANTHER" id="PTHR35004">
    <property type="entry name" value="TRANSPOSASE RV3428C-RELATED"/>
    <property type="match status" value="1"/>
</dbReference>
<sequence>MKERSRVEQFERIRRDARDEGLSIRALAERHKVHRRTVRAALADAVPPPRKTPQRTAPVLGPHEATIRRWLTEDLTAPRKQRHTARRVWQRLMEEEGVEVAESSVRNLVATLRAEISGPREVMVPQTHPPAEEAEVDFGEFTATIAGVVMKIFMFCMRLSHSGKAFHFAYANQAQESFFDGHVRAFAAFGGVPVGMIRYDNLKPAVTRVALGRDRFEHPRFVALRSHYGFDSFYCIPGKDGAHEKGGVEGEIGRFRRRHLTPVPKVDSLAELNELIAAADARDDARRIGARAETVGAAAARELPLLRPLPAEVFDVDAVLSCRVDAKARVCVRQSYYSVPARHVGRRLEVRLGATRILVLDPAAHGKVIAQHTRSLHKGTEDLVLDHYLEVLVRKPGALAGSTALASAKASGAFTANHQRFWTAARKALGDGAGTRALIGVLLLHRTMSASAVAAGMAAAVADEVFDADLVAVHARRATTGRAATPPIALPTTAAPAAADQRPAPSLAGYDQLLTSSGRQLEEAIA</sequence>
<dbReference type="PANTHER" id="PTHR35004:SF7">
    <property type="entry name" value="INTEGRASE PROTEIN"/>
    <property type="match status" value="1"/>
</dbReference>
<proteinExistence type="predicted"/>
<reference evidence="2 3" key="1">
    <citation type="submission" date="2018-06" db="EMBL/GenBank/DDBJ databases">
        <title>Whole genome sequencing of four bacterial strains from South Shetland trench revealing bio-synthetic gene clusters.</title>
        <authorList>
            <person name="Abdel-Mageed W.M."/>
            <person name="Lehri B."/>
            <person name="Jarmusch S.A."/>
            <person name="Miranda K."/>
            <person name="Goodfellow M."/>
            <person name="Jaspars M."/>
            <person name="Karlyshev A.V."/>
        </authorList>
    </citation>
    <scope>NUCLEOTIDE SEQUENCE [LARGE SCALE GENOMIC DNA]</scope>
    <source>
        <strain evidence="2 3">SST1</strain>
    </source>
</reference>
<dbReference type="InterPro" id="IPR054353">
    <property type="entry name" value="IstA-like_C"/>
</dbReference>
<accession>A0A365PCM3</accession>
<dbReference type="RefSeq" id="WP_067718656.1">
    <property type="nucleotide sequence ID" value="NZ_JBFBMK010000047.1"/>
</dbReference>
<evidence type="ECO:0000313" key="2">
    <source>
        <dbReference type="EMBL" id="RBA38303.1"/>
    </source>
</evidence>
<gene>
    <name evidence="2" type="ORF">DQ226_05010</name>
</gene>
<dbReference type="EMBL" id="QNTT01000009">
    <property type="protein sequence ID" value="RBA38303.1"/>
    <property type="molecule type" value="Genomic_DNA"/>
</dbReference>
<name>A0A365PCM3_9ACTN</name>
<organism evidence="2 3">
    <name type="scientific">Dietzia maris</name>
    <dbReference type="NCBI Taxonomy" id="37915"/>
    <lineage>
        <taxon>Bacteria</taxon>
        <taxon>Bacillati</taxon>
        <taxon>Actinomycetota</taxon>
        <taxon>Actinomycetes</taxon>
        <taxon>Mycobacteriales</taxon>
        <taxon>Dietziaceae</taxon>
        <taxon>Dietzia</taxon>
    </lineage>
</organism>
<comment type="caution">
    <text evidence="2">The sequence shown here is derived from an EMBL/GenBank/DDBJ whole genome shotgun (WGS) entry which is preliminary data.</text>
</comment>
<protein>
    <submittedName>
        <fullName evidence="2">IS21 family transposase</fullName>
    </submittedName>
</protein>